<gene>
    <name evidence="1" type="ORF">HCEG_03371</name>
</gene>
<dbReference type="EMBL" id="DS990638">
    <property type="protein sequence ID" value="EGC44156.1"/>
    <property type="molecule type" value="Genomic_DNA"/>
</dbReference>
<reference evidence="2" key="1">
    <citation type="submission" date="2008-07" db="EMBL/GenBank/DDBJ databases">
        <title>Annotation of Ajellomyces capsulatus strain H88.</title>
        <authorList>
            <person name="Champion M."/>
            <person name="Cuomo C."/>
            <person name="Ma L.-J."/>
            <person name="Henn M.R."/>
            <person name="Sil A."/>
            <person name="Goldman B."/>
            <person name="Young S.K."/>
            <person name="Kodira C.D."/>
            <person name="Zeng Q."/>
            <person name="Koehrsen M."/>
            <person name="Alvarado L."/>
            <person name="Berlin A."/>
            <person name="Borenstein D."/>
            <person name="Chen Z."/>
            <person name="Engels R."/>
            <person name="Freedman E."/>
            <person name="Gellesch M."/>
            <person name="Goldberg J."/>
            <person name="Griggs A."/>
            <person name="Gujja S."/>
            <person name="Heiman D."/>
            <person name="Hepburn T."/>
            <person name="Howarth C."/>
            <person name="Jen D."/>
            <person name="Larson L."/>
            <person name="Lewis B."/>
            <person name="Mehta T."/>
            <person name="Park D."/>
            <person name="Pearson M."/>
            <person name="Roberts A."/>
            <person name="Saif S."/>
            <person name="Shea T."/>
            <person name="Shenoy N."/>
            <person name="Sisk P."/>
            <person name="Stolte C."/>
            <person name="Sykes S."/>
            <person name="Walk T."/>
            <person name="White J."/>
            <person name="Yandava C."/>
            <person name="Klein B."/>
            <person name="McEwen J.G."/>
            <person name="Puccia R."/>
            <person name="Goldman G.H."/>
            <person name="Felipe M.S."/>
            <person name="Nino-Vega G."/>
            <person name="San-Blas G."/>
            <person name="Taylor J."/>
            <person name="Mendoza L."/>
            <person name="Galagan J."/>
            <person name="Nusbaum C."/>
            <person name="Birren B."/>
        </authorList>
    </citation>
    <scope>NUCLEOTIDE SEQUENCE [LARGE SCALE GENOMIC DNA]</scope>
    <source>
        <strain evidence="2">H88</strain>
    </source>
</reference>
<dbReference type="AlphaFoldDB" id="F0UFJ6"/>
<organism evidence="2">
    <name type="scientific">Ajellomyces capsulatus (strain H88)</name>
    <name type="common">Darling's disease fungus</name>
    <name type="synonym">Histoplasma capsulatum</name>
    <dbReference type="NCBI Taxonomy" id="544711"/>
    <lineage>
        <taxon>Eukaryota</taxon>
        <taxon>Fungi</taxon>
        <taxon>Dikarya</taxon>
        <taxon>Ascomycota</taxon>
        <taxon>Pezizomycotina</taxon>
        <taxon>Eurotiomycetes</taxon>
        <taxon>Eurotiomycetidae</taxon>
        <taxon>Onygenales</taxon>
        <taxon>Ajellomycetaceae</taxon>
        <taxon>Histoplasma</taxon>
    </lineage>
</organism>
<accession>F0UFJ6</accession>
<evidence type="ECO:0000313" key="2">
    <source>
        <dbReference type="Proteomes" id="UP000008142"/>
    </source>
</evidence>
<dbReference type="Proteomes" id="UP000008142">
    <property type="component" value="Unassembled WGS sequence"/>
</dbReference>
<proteinExistence type="predicted"/>
<sequence>MRGPSPFRLQGLCHPGLAGTAVPRTTIVGLFSLYNLVNQFRHGHSVADARFWMSVFHSSNVVFDRRMLAGCMGCTWLAAYHWPPSHIVFDQKKTQLRFEEIGAGGQRPPPQSLASESEILQNLSNWAAGTPFSLEQKHTNPLSSAVCMRIAHAILIQARGSSNDGFRWPWCWIHHQPQRDSRWSHLQETTASEDATTKYQVSCRFLPSALFKLPKTEPPQGPSLEPTNLASTAELGALIKNTARKTVKEK</sequence>
<name>F0UFJ6_AJEC8</name>
<protein>
    <submittedName>
        <fullName evidence="1">Predicted protein</fullName>
    </submittedName>
</protein>
<evidence type="ECO:0000313" key="1">
    <source>
        <dbReference type="EMBL" id="EGC44156.1"/>
    </source>
</evidence>
<dbReference type="HOGENOM" id="CLU_1111119_0_0_1"/>